<organism evidence="13 14">
    <name type="scientific">Anser cygnoides</name>
    <name type="common">Swan goose</name>
    <dbReference type="NCBI Taxonomy" id="8845"/>
    <lineage>
        <taxon>Eukaryota</taxon>
        <taxon>Metazoa</taxon>
        <taxon>Chordata</taxon>
        <taxon>Craniata</taxon>
        <taxon>Vertebrata</taxon>
        <taxon>Euteleostomi</taxon>
        <taxon>Archelosauria</taxon>
        <taxon>Archosauria</taxon>
        <taxon>Dinosauria</taxon>
        <taxon>Saurischia</taxon>
        <taxon>Theropoda</taxon>
        <taxon>Coelurosauria</taxon>
        <taxon>Aves</taxon>
        <taxon>Neognathae</taxon>
        <taxon>Galloanserae</taxon>
        <taxon>Anseriformes</taxon>
        <taxon>Anatidae</taxon>
        <taxon>Anserinae</taxon>
        <taxon>Anser</taxon>
    </lineage>
</organism>
<evidence type="ECO:0000256" key="10">
    <source>
        <dbReference type="SAM" id="Phobius"/>
    </source>
</evidence>
<dbReference type="AlphaFoldDB" id="A0A8B9DEN5"/>
<evidence type="ECO:0000256" key="2">
    <source>
        <dbReference type="ARBA" id="ARBA00004613"/>
    </source>
</evidence>
<dbReference type="Ensembl" id="ENSACDT00005005109.1">
    <property type="protein sequence ID" value="ENSACDP00005004231.1"/>
    <property type="gene ID" value="ENSACDG00005003105.1"/>
</dbReference>
<evidence type="ECO:0000256" key="4">
    <source>
        <dbReference type="ARBA" id="ARBA00022525"/>
    </source>
</evidence>
<feature type="chain" id="PRO_5034622123" description="Beta-defensin-like domain-containing protein" evidence="11">
    <location>
        <begin position="23"/>
        <end position="136"/>
    </location>
</feature>
<evidence type="ECO:0000256" key="11">
    <source>
        <dbReference type="SAM" id="SignalP"/>
    </source>
</evidence>
<feature type="domain" description="Beta-defensin-like" evidence="12">
    <location>
        <begin position="57"/>
        <end position="92"/>
    </location>
</feature>
<comment type="similarity">
    <text evidence="3">Belongs to the beta-defensin family.</text>
</comment>
<name>A0A8B9DEN5_ANSCY</name>
<comment type="subcellular location">
    <subcellularLocation>
        <location evidence="1">Cytoplasmic granule</location>
    </subcellularLocation>
    <subcellularLocation>
        <location evidence="2">Secreted</location>
    </subcellularLocation>
</comment>
<keyword evidence="5" id="KW-0929">Antimicrobial</keyword>
<dbReference type="InterPro" id="IPR001855">
    <property type="entry name" value="Defensin_beta-like"/>
</dbReference>
<evidence type="ECO:0000256" key="1">
    <source>
        <dbReference type="ARBA" id="ARBA00004463"/>
    </source>
</evidence>
<keyword evidence="10" id="KW-1133">Transmembrane helix</keyword>
<dbReference type="GO" id="GO:0050829">
    <property type="term" value="P:defense response to Gram-negative bacterium"/>
    <property type="evidence" value="ECO:0007669"/>
    <property type="project" value="TreeGrafter"/>
</dbReference>
<dbReference type="PANTHER" id="PTHR21388:SF9">
    <property type="entry name" value="BETA-DEFENSIN 1"/>
    <property type="match status" value="1"/>
</dbReference>
<dbReference type="CDD" id="cd21907">
    <property type="entry name" value="BDD1_Gal11"/>
    <property type="match status" value="1"/>
</dbReference>
<dbReference type="SUPFAM" id="SSF57392">
    <property type="entry name" value="Defensin-like"/>
    <property type="match status" value="1"/>
</dbReference>
<feature type="signal peptide" evidence="11">
    <location>
        <begin position="1"/>
        <end position="22"/>
    </location>
</feature>
<keyword evidence="7" id="KW-0211">Defensin</keyword>
<evidence type="ECO:0000256" key="3">
    <source>
        <dbReference type="ARBA" id="ARBA00007371"/>
    </source>
</evidence>
<feature type="transmembrane region" description="Helical" evidence="10">
    <location>
        <begin position="32"/>
        <end position="54"/>
    </location>
</feature>
<dbReference type="GO" id="GO:0031731">
    <property type="term" value="F:CCR6 chemokine receptor binding"/>
    <property type="evidence" value="ECO:0007669"/>
    <property type="project" value="TreeGrafter"/>
</dbReference>
<dbReference type="CDD" id="cd21906">
    <property type="entry name" value="BDD2_Gal11"/>
    <property type="match status" value="1"/>
</dbReference>
<evidence type="ECO:0000313" key="13">
    <source>
        <dbReference type="Ensembl" id="ENSACDP00005004231.1"/>
    </source>
</evidence>
<reference evidence="13" key="2">
    <citation type="submission" date="2025-09" db="UniProtKB">
        <authorList>
            <consortium name="Ensembl"/>
        </authorList>
    </citation>
    <scope>IDENTIFICATION</scope>
</reference>
<keyword evidence="10" id="KW-0472">Membrane</keyword>
<evidence type="ECO:0000256" key="8">
    <source>
        <dbReference type="ARBA" id="ARBA00023022"/>
    </source>
</evidence>
<dbReference type="Pfam" id="PF00711">
    <property type="entry name" value="Defensin_beta"/>
    <property type="match status" value="1"/>
</dbReference>
<dbReference type="GO" id="GO:0002227">
    <property type="term" value="P:innate immune response in mucosa"/>
    <property type="evidence" value="ECO:0007669"/>
    <property type="project" value="TreeGrafter"/>
</dbReference>
<evidence type="ECO:0000256" key="7">
    <source>
        <dbReference type="ARBA" id="ARBA00022940"/>
    </source>
</evidence>
<keyword evidence="14" id="KW-1185">Reference proteome</keyword>
<evidence type="ECO:0000313" key="14">
    <source>
        <dbReference type="Proteomes" id="UP000694521"/>
    </source>
</evidence>
<proteinExistence type="inferred from homology"/>
<keyword evidence="10" id="KW-0812">Transmembrane</keyword>
<dbReference type="GO" id="GO:0005615">
    <property type="term" value="C:extracellular space"/>
    <property type="evidence" value="ECO:0007669"/>
    <property type="project" value="TreeGrafter"/>
</dbReference>
<keyword evidence="4" id="KW-0964">Secreted</keyword>
<evidence type="ECO:0000256" key="9">
    <source>
        <dbReference type="ARBA" id="ARBA00023157"/>
    </source>
</evidence>
<evidence type="ECO:0000256" key="6">
    <source>
        <dbReference type="ARBA" id="ARBA00022729"/>
    </source>
</evidence>
<dbReference type="GO" id="GO:0050830">
    <property type="term" value="P:defense response to Gram-positive bacterium"/>
    <property type="evidence" value="ECO:0007669"/>
    <property type="project" value="TreeGrafter"/>
</dbReference>
<keyword evidence="8" id="KW-0044">Antibiotic</keyword>
<evidence type="ECO:0000259" key="12">
    <source>
        <dbReference type="Pfam" id="PF00711"/>
    </source>
</evidence>
<accession>A0A8B9DEN5</accession>
<dbReference type="PANTHER" id="PTHR21388">
    <property type="entry name" value="BETA-DEFENSIN-RELATED"/>
    <property type="match status" value="1"/>
</dbReference>
<evidence type="ECO:0000256" key="5">
    <source>
        <dbReference type="ARBA" id="ARBA00022529"/>
    </source>
</evidence>
<keyword evidence="6 11" id="KW-0732">Signal</keyword>
<reference evidence="13" key="1">
    <citation type="submission" date="2025-08" db="UniProtKB">
        <authorList>
            <consortium name="Ensembl"/>
        </authorList>
    </citation>
    <scope>IDENTIFICATION</scope>
</reference>
<dbReference type="Proteomes" id="UP000694521">
    <property type="component" value="Unplaced"/>
</dbReference>
<sequence length="136" mass="14783">MKLFSCLVAVLLFLFQAAPGKGQEPCGVCIYRVRVLLLLLLGTGNAVLPVGLGLPKDTLRCVRYHGFCFQPKACPPPFAAFGTCSERQKTCCIDATSNLHTCQEEGGHCVPPKIKCLQGQLGLCPRKGWKCCKEVQ</sequence>
<protein>
    <recommendedName>
        <fullName evidence="12">Beta-defensin-like domain-containing protein</fullName>
    </recommendedName>
</protein>
<keyword evidence="9" id="KW-1015">Disulfide bond</keyword>